<feature type="region of interest" description="Disordered" evidence="1">
    <location>
        <begin position="385"/>
        <end position="404"/>
    </location>
</feature>
<organism evidence="4">
    <name type="scientific">Nippostrongylus brasiliensis</name>
    <name type="common">Rat hookworm</name>
    <dbReference type="NCBI Taxonomy" id="27835"/>
    <lineage>
        <taxon>Eukaryota</taxon>
        <taxon>Metazoa</taxon>
        <taxon>Ecdysozoa</taxon>
        <taxon>Nematoda</taxon>
        <taxon>Chromadorea</taxon>
        <taxon>Rhabditida</taxon>
        <taxon>Rhabditina</taxon>
        <taxon>Rhabditomorpha</taxon>
        <taxon>Strongyloidea</taxon>
        <taxon>Heligmosomidae</taxon>
        <taxon>Nippostrongylus</taxon>
    </lineage>
</organism>
<name>A0A0N4Y0I6_NIPBR</name>
<reference evidence="4" key="1">
    <citation type="submission" date="2017-02" db="UniProtKB">
        <authorList>
            <consortium name="WormBaseParasite"/>
        </authorList>
    </citation>
    <scope>IDENTIFICATION</scope>
</reference>
<dbReference type="WBParaSite" id="NBR_0000904201-mRNA-1">
    <property type="protein sequence ID" value="NBR_0000904201-mRNA-1"/>
    <property type="gene ID" value="NBR_0000904201"/>
</dbReference>
<keyword evidence="3" id="KW-1185">Reference proteome</keyword>
<gene>
    <name evidence="2" type="ORF">NBR_LOCUS9043</name>
</gene>
<reference evidence="2 3" key="2">
    <citation type="submission" date="2018-11" db="EMBL/GenBank/DDBJ databases">
        <authorList>
            <consortium name="Pathogen Informatics"/>
        </authorList>
    </citation>
    <scope>NUCLEOTIDE SEQUENCE [LARGE SCALE GENOMIC DNA]</scope>
</reference>
<evidence type="ECO:0000313" key="4">
    <source>
        <dbReference type="WBParaSite" id="NBR_0000904201-mRNA-1"/>
    </source>
</evidence>
<protein>
    <submittedName>
        <fullName evidence="4">RING-type domain-containing protein</fullName>
    </submittedName>
</protein>
<dbReference type="AlphaFoldDB" id="A0A0N4Y0I6"/>
<evidence type="ECO:0000313" key="3">
    <source>
        <dbReference type="Proteomes" id="UP000271162"/>
    </source>
</evidence>
<dbReference type="Proteomes" id="UP000271162">
    <property type="component" value="Unassembled WGS sequence"/>
</dbReference>
<evidence type="ECO:0000256" key="1">
    <source>
        <dbReference type="SAM" id="MobiDB-lite"/>
    </source>
</evidence>
<sequence>MSVLSLLRILWRRIRRRNKTYRVARRQSRGLATVLPKMSTYISFNRPNPPSILISQQSRLKRSSVYFMEYSSCSSDADYSEIRTETNESTTNYVVDVDGKTAATALRRYDAISNLRSILHDTFKKKWLSVGHLDVNRWRSNLPDKNIPQFTSLFMPICSSTPLNISLESLTTILANEETKNFNRILRRHLSVPKFPPPPPPLEQKANSTFIVMENDDYALWEVEAPRSCSDSDDKDTSAEKDMIQLAEYSCDVNLNESFIEEVTFYVDDLPSSNIIMDRILTIKDVYISTSLLVYTMEQLRNVFTTAKSLWLRVTGRPGWCRCRICRDRVLSKMDPIFFTEDAKEFQKRLRRFTKKHKFVLSSIRDGKSSGKRKTTNGVQTKKQVVTTGSQTEIDVHGSPMPILNDTNPEPFITSPVSDDASFYTPKIKRSVHFADPLHHERYPDSFTTTLTLDSFCSSKLTESEKDLSNQGVINTTHEDKCIHILSSLDQILEQNSASCELDGEEEELDTAGDPCCIDESDLYEVHPMMKFPQPAACVYHDSDSMNSYGTITSQELLEVFQNATEKATVGSLSQLDHSRPSCFDDDYTYTDLIYVSHSSKI</sequence>
<proteinExistence type="predicted"/>
<dbReference type="EMBL" id="UYSL01020082">
    <property type="protein sequence ID" value="VDL72632.1"/>
    <property type="molecule type" value="Genomic_DNA"/>
</dbReference>
<accession>A0A0N4Y0I6</accession>
<evidence type="ECO:0000313" key="2">
    <source>
        <dbReference type="EMBL" id="VDL72632.1"/>
    </source>
</evidence>